<evidence type="ECO:0000256" key="1">
    <source>
        <dbReference type="SAM" id="MobiDB-lite"/>
    </source>
</evidence>
<evidence type="ECO:0000313" key="3">
    <source>
        <dbReference type="Proteomes" id="UP000807115"/>
    </source>
</evidence>
<dbReference type="EMBL" id="CM027681">
    <property type="protein sequence ID" value="KAG0543374.1"/>
    <property type="molecule type" value="Genomic_DNA"/>
</dbReference>
<gene>
    <name evidence="2" type="ORF">BDA96_02G185100</name>
</gene>
<dbReference type="AlphaFoldDB" id="A0A921RMQ0"/>
<feature type="compositionally biased region" description="Low complexity" evidence="1">
    <location>
        <begin position="126"/>
        <end position="137"/>
    </location>
</feature>
<organism evidence="2 3">
    <name type="scientific">Sorghum bicolor</name>
    <name type="common">Sorghum</name>
    <name type="synonym">Sorghum vulgare</name>
    <dbReference type="NCBI Taxonomy" id="4558"/>
    <lineage>
        <taxon>Eukaryota</taxon>
        <taxon>Viridiplantae</taxon>
        <taxon>Streptophyta</taxon>
        <taxon>Embryophyta</taxon>
        <taxon>Tracheophyta</taxon>
        <taxon>Spermatophyta</taxon>
        <taxon>Magnoliopsida</taxon>
        <taxon>Liliopsida</taxon>
        <taxon>Poales</taxon>
        <taxon>Poaceae</taxon>
        <taxon>PACMAD clade</taxon>
        <taxon>Panicoideae</taxon>
        <taxon>Andropogonodae</taxon>
        <taxon>Andropogoneae</taxon>
        <taxon>Sorghinae</taxon>
        <taxon>Sorghum</taxon>
    </lineage>
</organism>
<evidence type="ECO:0000313" key="2">
    <source>
        <dbReference type="EMBL" id="KAG0543374.1"/>
    </source>
</evidence>
<feature type="compositionally biased region" description="Pro residues" evidence="1">
    <location>
        <begin position="113"/>
        <end position="125"/>
    </location>
</feature>
<comment type="caution">
    <text evidence="2">The sequence shown here is derived from an EMBL/GenBank/DDBJ whole genome shotgun (WGS) entry which is preliminary data.</text>
</comment>
<accession>A0A921RMQ0</accession>
<name>A0A921RMQ0_SORBI</name>
<proteinExistence type="predicted"/>
<dbReference type="Proteomes" id="UP000807115">
    <property type="component" value="Chromosome 2"/>
</dbReference>
<reference evidence="2" key="1">
    <citation type="journal article" date="2019" name="BMC Genomics">
        <title>A new reference genome for Sorghum bicolor reveals high levels of sequence similarity between sweet and grain genotypes: implications for the genetics of sugar metabolism.</title>
        <authorList>
            <person name="Cooper E.A."/>
            <person name="Brenton Z.W."/>
            <person name="Flinn B.S."/>
            <person name="Jenkins J."/>
            <person name="Shu S."/>
            <person name="Flowers D."/>
            <person name="Luo F."/>
            <person name="Wang Y."/>
            <person name="Xia P."/>
            <person name="Barry K."/>
            <person name="Daum C."/>
            <person name="Lipzen A."/>
            <person name="Yoshinaga Y."/>
            <person name="Schmutz J."/>
            <person name="Saski C."/>
            <person name="Vermerris W."/>
            <person name="Kresovich S."/>
        </authorList>
    </citation>
    <scope>NUCLEOTIDE SEQUENCE</scope>
</reference>
<protein>
    <submittedName>
        <fullName evidence="2">Uncharacterized protein</fullName>
    </submittedName>
</protein>
<reference evidence="2" key="2">
    <citation type="submission" date="2020-10" db="EMBL/GenBank/DDBJ databases">
        <authorList>
            <person name="Cooper E.A."/>
            <person name="Brenton Z.W."/>
            <person name="Flinn B.S."/>
            <person name="Jenkins J."/>
            <person name="Shu S."/>
            <person name="Flowers D."/>
            <person name="Luo F."/>
            <person name="Wang Y."/>
            <person name="Xia P."/>
            <person name="Barry K."/>
            <person name="Daum C."/>
            <person name="Lipzen A."/>
            <person name="Yoshinaga Y."/>
            <person name="Schmutz J."/>
            <person name="Saski C."/>
            <person name="Vermerris W."/>
            <person name="Kresovich S."/>
        </authorList>
    </citation>
    <scope>NUCLEOTIDE SEQUENCE</scope>
</reference>
<feature type="region of interest" description="Disordered" evidence="1">
    <location>
        <begin position="48"/>
        <end position="146"/>
    </location>
</feature>
<sequence length="205" mass="22899">MWTGNTRNYLPPLDLRCPRPALREPTVVLRTSGVANLRCPRLARREPALTPLATPRAASSVPERPRPAHRELREAAARPARRCPSGRAPPTASCWRPQRSPRHAPPAGVRGTPCPPVPVAAPRPPRAAGGRSEARGAPRPPVPVRRCRWPRPAHRELKSLQDEPFNFVLLDGTWSNSAALYRRLKVQLNAFLIWPKHSFIRLSRV</sequence>
<feature type="compositionally biased region" description="Low complexity" evidence="1">
    <location>
        <begin position="48"/>
        <end position="58"/>
    </location>
</feature>
<feature type="compositionally biased region" description="Basic and acidic residues" evidence="1">
    <location>
        <begin position="63"/>
        <end position="76"/>
    </location>
</feature>